<evidence type="ECO:0000313" key="5">
    <source>
        <dbReference type="Proteomes" id="UP000289238"/>
    </source>
</evidence>
<dbReference type="Pfam" id="PF00072">
    <property type="entry name" value="Response_reg"/>
    <property type="match status" value="1"/>
</dbReference>
<evidence type="ECO:0000256" key="1">
    <source>
        <dbReference type="ARBA" id="ARBA00022553"/>
    </source>
</evidence>
<name>A0A4Q0PBZ6_9FLAO</name>
<reference evidence="4 5" key="1">
    <citation type="submission" date="2018-07" db="EMBL/GenBank/DDBJ databases">
        <title>Leeuwenhoekiella genomics.</title>
        <authorList>
            <person name="Tahon G."/>
            <person name="Willems A."/>
        </authorList>
    </citation>
    <scope>NUCLEOTIDE SEQUENCE [LARGE SCALE GENOMIC DNA]</scope>
    <source>
        <strain evidence="4 5">LMG 22550</strain>
    </source>
</reference>
<evidence type="ECO:0000259" key="3">
    <source>
        <dbReference type="PROSITE" id="PS50110"/>
    </source>
</evidence>
<proteinExistence type="predicted"/>
<feature type="domain" description="Response regulatory" evidence="3">
    <location>
        <begin position="9"/>
        <end position="123"/>
    </location>
</feature>
<dbReference type="EMBL" id="QOVM01000002">
    <property type="protein sequence ID" value="RXG23489.1"/>
    <property type="molecule type" value="Genomic_DNA"/>
</dbReference>
<sequence length="132" mass="14508">MPETPTTLSVLAVDDNKLNLILLSQLLKLLGLSSDLAYSGAEAIEKAKFNDYQVIFMDIHMPEIDGFMATQEIRKYNQDVLIFALSADTTKPAIQKGLKSGMNAYLSKPITKDRLVAVLKEYLGDAIISLSA</sequence>
<keyword evidence="5" id="KW-1185">Reference proteome</keyword>
<dbReference type="RefSeq" id="WP_128757010.1">
    <property type="nucleotide sequence ID" value="NZ_QOVM01000002.1"/>
</dbReference>
<dbReference type="SMART" id="SM00448">
    <property type="entry name" value="REC"/>
    <property type="match status" value="1"/>
</dbReference>
<dbReference type="GO" id="GO:0000160">
    <property type="term" value="P:phosphorelay signal transduction system"/>
    <property type="evidence" value="ECO:0007669"/>
    <property type="project" value="InterPro"/>
</dbReference>
<protein>
    <submittedName>
        <fullName evidence="4">CheY-like chemotaxis protein</fullName>
    </submittedName>
</protein>
<evidence type="ECO:0000256" key="2">
    <source>
        <dbReference type="PROSITE-ProRule" id="PRU00169"/>
    </source>
</evidence>
<dbReference type="Proteomes" id="UP000289238">
    <property type="component" value="Unassembled WGS sequence"/>
</dbReference>
<gene>
    <name evidence="4" type="ORF">DSM00_1103</name>
</gene>
<dbReference type="PANTHER" id="PTHR43719:SF28">
    <property type="entry name" value="PEROXIDE STRESS-ACTIVATED HISTIDINE KINASE MAK1-RELATED"/>
    <property type="match status" value="1"/>
</dbReference>
<dbReference type="InterPro" id="IPR050956">
    <property type="entry name" value="2C_system_His_kinase"/>
</dbReference>
<dbReference type="SUPFAM" id="SSF52172">
    <property type="entry name" value="CheY-like"/>
    <property type="match status" value="1"/>
</dbReference>
<organism evidence="4 5">
    <name type="scientific">Leeuwenhoekiella aequorea</name>
    <dbReference type="NCBI Taxonomy" id="283736"/>
    <lineage>
        <taxon>Bacteria</taxon>
        <taxon>Pseudomonadati</taxon>
        <taxon>Bacteroidota</taxon>
        <taxon>Flavobacteriia</taxon>
        <taxon>Flavobacteriales</taxon>
        <taxon>Flavobacteriaceae</taxon>
        <taxon>Leeuwenhoekiella</taxon>
    </lineage>
</organism>
<dbReference type="InterPro" id="IPR011006">
    <property type="entry name" value="CheY-like_superfamily"/>
</dbReference>
<dbReference type="CDD" id="cd17546">
    <property type="entry name" value="REC_hyHK_CKI1_RcsC-like"/>
    <property type="match status" value="1"/>
</dbReference>
<dbReference type="PANTHER" id="PTHR43719">
    <property type="entry name" value="TWO-COMPONENT HISTIDINE KINASE"/>
    <property type="match status" value="1"/>
</dbReference>
<feature type="modified residue" description="4-aspartylphosphate" evidence="2">
    <location>
        <position position="58"/>
    </location>
</feature>
<evidence type="ECO:0000313" key="4">
    <source>
        <dbReference type="EMBL" id="RXG23489.1"/>
    </source>
</evidence>
<keyword evidence="1 2" id="KW-0597">Phosphoprotein</keyword>
<dbReference type="OrthoDB" id="9796457at2"/>
<accession>A0A4Q0PBZ6</accession>
<dbReference type="PROSITE" id="PS50110">
    <property type="entry name" value="RESPONSE_REGULATORY"/>
    <property type="match status" value="1"/>
</dbReference>
<dbReference type="Gene3D" id="3.40.50.2300">
    <property type="match status" value="1"/>
</dbReference>
<comment type="caution">
    <text evidence="4">The sequence shown here is derived from an EMBL/GenBank/DDBJ whole genome shotgun (WGS) entry which is preliminary data.</text>
</comment>
<dbReference type="AlphaFoldDB" id="A0A4Q0PBZ6"/>
<dbReference type="InterPro" id="IPR001789">
    <property type="entry name" value="Sig_transdc_resp-reg_receiver"/>
</dbReference>